<dbReference type="OrthoDB" id="774557at2759"/>
<dbReference type="AlphaFoldDB" id="A0A9W8JMK8"/>
<dbReference type="Pfam" id="PF01803">
    <property type="entry name" value="LIM_bind"/>
    <property type="match status" value="1"/>
</dbReference>
<organism evidence="1 2">
    <name type="scientific">Agrocybe chaxingu</name>
    <dbReference type="NCBI Taxonomy" id="84603"/>
    <lineage>
        <taxon>Eukaryota</taxon>
        <taxon>Fungi</taxon>
        <taxon>Dikarya</taxon>
        <taxon>Basidiomycota</taxon>
        <taxon>Agaricomycotina</taxon>
        <taxon>Agaricomycetes</taxon>
        <taxon>Agaricomycetidae</taxon>
        <taxon>Agaricales</taxon>
        <taxon>Agaricineae</taxon>
        <taxon>Strophariaceae</taxon>
        <taxon>Agrocybe</taxon>
    </lineage>
</organism>
<keyword evidence="2" id="KW-1185">Reference proteome</keyword>
<dbReference type="EMBL" id="JANKHO010004254">
    <property type="protein sequence ID" value="KAJ3477800.1"/>
    <property type="molecule type" value="Genomic_DNA"/>
</dbReference>
<evidence type="ECO:0000313" key="2">
    <source>
        <dbReference type="Proteomes" id="UP001148786"/>
    </source>
</evidence>
<accession>A0A9W8JMK8</accession>
<dbReference type="InterPro" id="IPR029005">
    <property type="entry name" value="LIM-bd/SEUSS"/>
</dbReference>
<dbReference type="Proteomes" id="UP001148786">
    <property type="component" value="Unassembled WGS sequence"/>
</dbReference>
<sequence>MLNGMGVGSGAGLTRLLQFSGVLSAESNKTQKLQWAWWNELVKEYFTPKAVMKLTLWKDNQRNEAKPFAPAVKHIRRPILLDQQSTARIHPQVRGVPVRRQLP</sequence>
<name>A0A9W8JMK8_9AGAR</name>
<comment type="caution">
    <text evidence="1">The sequence shown here is derived from an EMBL/GenBank/DDBJ whole genome shotgun (WGS) entry which is preliminary data.</text>
</comment>
<proteinExistence type="predicted"/>
<reference evidence="1" key="1">
    <citation type="submission" date="2022-07" db="EMBL/GenBank/DDBJ databases">
        <title>Genome Sequence of Agrocybe chaxingu.</title>
        <authorList>
            <person name="Buettner E."/>
        </authorList>
    </citation>
    <scope>NUCLEOTIDE SEQUENCE</scope>
    <source>
        <strain evidence="1">MP-N11</strain>
    </source>
</reference>
<protein>
    <submittedName>
        <fullName evidence="1">Uncharacterized protein</fullName>
    </submittedName>
</protein>
<gene>
    <name evidence="1" type="ORF">NLJ89_g12397</name>
</gene>
<evidence type="ECO:0000313" key="1">
    <source>
        <dbReference type="EMBL" id="KAJ3477800.1"/>
    </source>
</evidence>